<comment type="similarity">
    <text evidence="3 15">Belongs to the protein kinase superfamily. KdkA/RfaP family.</text>
</comment>
<dbReference type="SUPFAM" id="SSF56112">
    <property type="entry name" value="Protein kinase-like (PK-like)"/>
    <property type="match status" value="1"/>
</dbReference>
<evidence type="ECO:0000256" key="11">
    <source>
        <dbReference type="ARBA" id="ARBA00022985"/>
    </source>
</evidence>
<evidence type="ECO:0000256" key="12">
    <source>
        <dbReference type="ARBA" id="ARBA00023136"/>
    </source>
</evidence>
<evidence type="ECO:0000256" key="4">
    <source>
        <dbReference type="ARBA" id="ARBA00011988"/>
    </source>
</evidence>
<evidence type="ECO:0000256" key="3">
    <source>
        <dbReference type="ARBA" id="ARBA00010327"/>
    </source>
</evidence>
<evidence type="ECO:0000256" key="15">
    <source>
        <dbReference type="HAMAP-Rule" id="MF_00521"/>
    </source>
</evidence>
<dbReference type="Gene3D" id="1.10.510.10">
    <property type="entry name" value="Transferase(Phosphotransferase) domain 1"/>
    <property type="match status" value="1"/>
</dbReference>
<evidence type="ECO:0000313" key="17">
    <source>
        <dbReference type="Proteomes" id="UP001142810"/>
    </source>
</evidence>
<dbReference type="NCBIfam" id="NF002475">
    <property type="entry name" value="PRK01723.1"/>
    <property type="match status" value="1"/>
</dbReference>
<comment type="catalytic activity">
    <reaction evidence="14 15">
        <text>an alpha-Kdo-(2-&gt;6)-lipid IVA + ATP = a 4-O-phospho-alpha-Kdo-(2-&gt;6)-lipid IVA + ADP + H(+)</text>
        <dbReference type="Rhea" id="RHEA:74271"/>
        <dbReference type="ChEBI" id="CHEBI:15378"/>
        <dbReference type="ChEBI" id="CHEBI:30616"/>
        <dbReference type="ChEBI" id="CHEBI:176428"/>
        <dbReference type="ChEBI" id="CHEBI:193140"/>
        <dbReference type="ChEBI" id="CHEBI:456216"/>
        <dbReference type="EC" id="2.7.1.166"/>
    </reaction>
</comment>
<dbReference type="EMBL" id="JAPFRD010000013">
    <property type="protein sequence ID" value="MCW8109946.1"/>
    <property type="molecule type" value="Genomic_DNA"/>
</dbReference>
<evidence type="ECO:0000256" key="10">
    <source>
        <dbReference type="ARBA" id="ARBA00022840"/>
    </source>
</evidence>
<comment type="subcellular location">
    <subcellularLocation>
        <location evidence="1 15">Cell inner membrane</location>
        <topology evidence="1 15">Peripheral membrane protein</topology>
        <orientation evidence="1 15">Cytoplasmic side</orientation>
    </subcellularLocation>
</comment>
<comment type="caution">
    <text evidence="16">The sequence shown here is derived from an EMBL/GenBank/DDBJ whole genome shotgun (WGS) entry which is preliminary data.</text>
</comment>
<evidence type="ECO:0000256" key="5">
    <source>
        <dbReference type="ARBA" id="ARBA00022475"/>
    </source>
</evidence>
<keyword evidence="6 15" id="KW-0997">Cell inner membrane</keyword>
<dbReference type="InterPro" id="IPR011009">
    <property type="entry name" value="Kinase-like_dom_sf"/>
</dbReference>
<comment type="function">
    <text evidence="15">Catalyzes the ATP-dependent phosphorylation of the 3-deoxy-D-manno-octulosonic acid (Kdo) residue in Kdo-lipid IV(A) at the 4-OH position.</text>
</comment>
<keyword evidence="5 15" id="KW-1003">Cell membrane</keyword>
<dbReference type="GO" id="GO:0016301">
    <property type="term" value="F:kinase activity"/>
    <property type="evidence" value="ECO:0007669"/>
    <property type="project" value="UniProtKB-KW"/>
</dbReference>
<keyword evidence="12 15" id="KW-0472">Membrane</keyword>
<evidence type="ECO:0000256" key="7">
    <source>
        <dbReference type="ARBA" id="ARBA00022679"/>
    </source>
</evidence>
<dbReference type="EC" id="2.7.1.166" evidence="4 15"/>
<dbReference type="RefSeq" id="WP_265618833.1">
    <property type="nucleotide sequence ID" value="NZ_JAPFRD010000013.1"/>
</dbReference>
<keyword evidence="8 15" id="KW-0547">Nucleotide-binding</keyword>
<keyword evidence="7 15" id="KW-0808">Transferase</keyword>
<evidence type="ECO:0000256" key="9">
    <source>
        <dbReference type="ARBA" id="ARBA00022777"/>
    </source>
</evidence>
<name>A0ABT3PAZ1_9ALTE</name>
<evidence type="ECO:0000256" key="6">
    <source>
        <dbReference type="ARBA" id="ARBA00022519"/>
    </source>
</evidence>
<keyword evidence="17" id="KW-1185">Reference proteome</keyword>
<comment type="pathway">
    <text evidence="2 15">Bacterial outer membrane biogenesis; LPS core biosynthesis.</text>
</comment>
<reference evidence="16" key="1">
    <citation type="submission" date="2022-11" db="EMBL/GenBank/DDBJ databases">
        <title>Alteromonas sp. nov., isolated from sea water of the Qingdao.</title>
        <authorList>
            <person name="Wang Q."/>
        </authorList>
    </citation>
    <scope>NUCLEOTIDE SEQUENCE</scope>
    <source>
        <strain evidence="16">ASW11-7</strain>
    </source>
</reference>
<protein>
    <recommendedName>
        <fullName evidence="13 15">3-deoxy-D-manno-octulosonic acid kinase</fullName>
        <shortName evidence="15">Kdo kinase</shortName>
        <ecNumber evidence="4 15">2.7.1.166</ecNumber>
    </recommendedName>
</protein>
<gene>
    <name evidence="15" type="primary">kdkA</name>
    <name evidence="16" type="ORF">OPS25_15680</name>
</gene>
<dbReference type="Proteomes" id="UP001142810">
    <property type="component" value="Unassembled WGS sequence"/>
</dbReference>
<evidence type="ECO:0000256" key="1">
    <source>
        <dbReference type="ARBA" id="ARBA00004515"/>
    </source>
</evidence>
<accession>A0ABT3PAZ1</accession>
<evidence type="ECO:0000256" key="2">
    <source>
        <dbReference type="ARBA" id="ARBA00004713"/>
    </source>
</evidence>
<keyword evidence="10 15" id="KW-0067">ATP-binding</keyword>
<evidence type="ECO:0000256" key="8">
    <source>
        <dbReference type="ARBA" id="ARBA00022741"/>
    </source>
</evidence>
<evidence type="ECO:0000313" key="16">
    <source>
        <dbReference type="EMBL" id="MCW8109946.1"/>
    </source>
</evidence>
<keyword evidence="11 15" id="KW-0448">Lipopolysaccharide biosynthesis</keyword>
<keyword evidence="9 15" id="KW-0418">Kinase</keyword>
<dbReference type="InterPro" id="IPR022826">
    <property type="entry name" value="KDO_kinase"/>
</dbReference>
<dbReference type="HAMAP" id="MF_00521">
    <property type="entry name" value="KDO_kinase"/>
    <property type="match status" value="1"/>
</dbReference>
<proteinExistence type="inferred from homology"/>
<evidence type="ECO:0000256" key="13">
    <source>
        <dbReference type="ARBA" id="ARBA00029511"/>
    </source>
</evidence>
<dbReference type="Pfam" id="PF06293">
    <property type="entry name" value="Kdo"/>
    <property type="match status" value="1"/>
</dbReference>
<organism evidence="16 17">
    <name type="scientific">Alteromonas aquimaris</name>
    <dbReference type="NCBI Taxonomy" id="2998417"/>
    <lineage>
        <taxon>Bacteria</taxon>
        <taxon>Pseudomonadati</taxon>
        <taxon>Pseudomonadota</taxon>
        <taxon>Gammaproteobacteria</taxon>
        <taxon>Alteromonadales</taxon>
        <taxon>Alteromonadaceae</taxon>
        <taxon>Alteromonas/Salinimonas group</taxon>
        <taxon>Alteromonas</taxon>
    </lineage>
</organism>
<feature type="active site" evidence="15">
    <location>
        <position position="169"/>
    </location>
</feature>
<evidence type="ECO:0000256" key="14">
    <source>
        <dbReference type="ARBA" id="ARBA00034417"/>
    </source>
</evidence>
<sequence length="238" mass="27960">MTIKHQQIGHRQYVLFDHQIMPRPEKAFFSVRHWQQQNKVIGSAQGRGTTVFIKPLNDIWVLRHFRRGGMIGKLLADQYFFTGLSRTRAFAELRLLKSMRAMGLPVPTPIAAYISKCGIFYRADLVTRLIPNSEDLHSVLCQRPLSAQEWEHIGATIARFHVAQIYHHDLNVRNIMLDDKHQAWLIDFDRCGKRSGSQWKQDNLARLQRSLVKERGKHTHFYWNEDNWQSLLRGYNQT</sequence>